<reference evidence="9" key="1">
    <citation type="submission" date="2016-10" db="EMBL/GenBank/DDBJ databases">
        <authorList>
            <person name="Varghese N."/>
            <person name="Submissions S."/>
        </authorList>
    </citation>
    <scope>NUCLEOTIDE SEQUENCE [LARGE SCALE GENOMIC DNA]</scope>
    <source>
        <strain evidence="9">DSM 45413</strain>
    </source>
</reference>
<dbReference type="InterPro" id="IPR045229">
    <property type="entry name" value="TPP_enz"/>
</dbReference>
<keyword evidence="3 4" id="KW-0786">Thiamine pyrophosphate</keyword>
<feature type="domain" description="Thiamine pyrophosphate enzyme central" evidence="5">
    <location>
        <begin position="193"/>
        <end position="329"/>
    </location>
</feature>
<dbReference type="InterPro" id="IPR011766">
    <property type="entry name" value="TPP_enzyme_TPP-bd"/>
</dbReference>
<evidence type="ECO:0000313" key="8">
    <source>
        <dbReference type="EMBL" id="SEO48848.1"/>
    </source>
</evidence>
<evidence type="ECO:0000259" key="5">
    <source>
        <dbReference type="Pfam" id="PF00205"/>
    </source>
</evidence>
<dbReference type="Gene3D" id="3.40.50.970">
    <property type="match status" value="2"/>
</dbReference>
<keyword evidence="9" id="KW-1185">Reference proteome</keyword>
<accession>A0A1H8Q499</accession>
<evidence type="ECO:0000256" key="4">
    <source>
        <dbReference type="RuleBase" id="RU362132"/>
    </source>
</evidence>
<feature type="domain" description="Thiamine pyrophosphate enzyme TPP-binding" evidence="6">
    <location>
        <begin position="394"/>
        <end position="541"/>
    </location>
</feature>
<evidence type="ECO:0000256" key="1">
    <source>
        <dbReference type="ARBA" id="ARBA00001964"/>
    </source>
</evidence>
<dbReference type="GO" id="GO:0009099">
    <property type="term" value="P:L-valine biosynthetic process"/>
    <property type="evidence" value="ECO:0007669"/>
    <property type="project" value="TreeGrafter"/>
</dbReference>
<dbReference type="PANTHER" id="PTHR18968">
    <property type="entry name" value="THIAMINE PYROPHOSPHATE ENZYMES"/>
    <property type="match status" value="1"/>
</dbReference>
<gene>
    <name evidence="8" type="ORF">SAMN05660991_00552</name>
</gene>
<dbReference type="SUPFAM" id="SSF52467">
    <property type="entry name" value="DHS-like NAD/FAD-binding domain"/>
    <property type="match status" value="1"/>
</dbReference>
<dbReference type="FunFam" id="3.40.50.970:FF:000007">
    <property type="entry name" value="Acetolactate synthase"/>
    <property type="match status" value="1"/>
</dbReference>
<evidence type="ECO:0000259" key="7">
    <source>
        <dbReference type="Pfam" id="PF02776"/>
    </source>
</evidence>
<protein>
    <submittedName>
        <fullName evidence="8">Acetolactate synthase-1/2/3 large subunit</fullName>
    </submittedName>
</protein>
<dbReference type="InterPro" id="IPR012001">
    <property type="entry name" value="Thiamin_PyroP_enz_TPP-bd_dom"/>
</dbReference>
<sequence>MRINGGTALARSLASLGVDRAFVLHGGHLDAFLVACRDAGIGLTDTRHENTAGQAAAAYARVTGGVGVCAVTSGPGFTNSLTAIADAHLDAAPVLVISSSPPLREAETNVLQGGIDQVLMAAPVTKWAHRVTHVERIPDLVDKALRIARSGRPGPVYLEFPIDVMFGPLDDADIELPRPPGLVTRPAPSPAAVDRLLEILAGAQRPAIIVGGGALFSPDCPRELAAFAERTGIPVFYGAKGNGVLPAAHPLNAGPVGVLAAAAAVAQQPPDVVVQLGARGGIFLGGRGGAIVPHAATLIQIDVDGAEIGRIRTPELAVVADTGETVAALNRALDARPVTAPPSWAELLREVRKGTLARFDDAPETTENGFIHPHAAARAVLGALDPDTAIMFDGGETPSWIIPLAASPGPGLFGGNGYLGTLGVGPGFGIGTAVARPGRPVAVITGDGAAGFHLTEFDTMARHDLPIVTVIFNNAGWGISKHGQELVFGAKNTTVVDLARSAYHVVAQGLGCAGVVVTRVEEIAPAIREAQRSGVPTCINVMTDPEVMHPNVERMVGFTDSEDEIAIPYYENIPVPR</sequence>
<evidence type="ECO:0000256" key="3">
    <source>
        <dbReference type="ARBA" id="ARBA00023052"/>
    </source>
</evidence>
<dbReference type="CDD" id="cd07035">
    <property type="entry name" value="TPP_PYR_POX_like"/>
    <property type="match status" value="1"/>
</dbReference>
<dbReference type="STRING" id="673521.SAMN05660991_00552"/>
<dbReference type="AlphaFoldDB" id="A0A1H8Q499"/>
<dbReference type="InterPro" id="IPR012000">
    <property type="entry name" value="Thiamin_PyroP_enz_cen_dom"/>
</dbReference>
<dbReference type="GO" id="GO:0030976">
    <property type="term" value="F:thiamine pyrophosphate binding"/>
    <property type="evidence" value="ECO:0007669"/>
    <property type="project" value="InterPro"/>
</dbReference>
<dbReference type="CDD" id="cd02004">
    <property type="entry name" value="TPP_BZL_OCoD_HPCL"/>
    <property type="match status" value="1"/>
</dbReference>
<dbReference type="Gene3D" id="3.40.50.1220">
    <property type="entry name" value="TPP-binding domain"/>
    <property type="match status" value="1"/>
</dbReference>
<dbReference type="GO" id="GO:0003984">
    <property type="term" value="F:acetolactate synthase activity"/>
    <property type="evidence" value="ECO:0007669"/>
    <property type="project" value="TreeGrafter"/>
</dbReference>
<name>A0A1H8Q499_9ACTN</name>
<dbReference type="Proteomes" id="UP000198960">
    <property type="component" value="Unassembled WGS sequence"/>
</dbReference>
<dbReference type="Pfam" id="PF02776">
    <property type="entry name" value="TPP_enzyme_N"/>
    <property type="match status" value="1"/>
</dbReference>
<dbReference type="GO" id="GO:0005948">
    <property type="term" value="C:acetolactate synthase complex"/>
    <property type="evidence" value="ECO:0007669"/>
    <property type="project" value="TreeGrafter"/>
</dbReference>
<evidence type="ECO:0000256" key="2">
    <source>
        <dbReference type="ARBA" id="ARBA00007812"/>
    </source>
</evidence>
<evidence type="ECO:0000259" key="6">
    <source>
        <dbReference type="Pfam" id="PF02775"/>
    </source>
</evidence>
<feature type="domain" description="Thiamine pyrophosphate enzyme N-terminal TPP-binding" evidence="7">
    <location>
        <begin position="4"/>
        <end position="118"/>
    </location>
</feature>
<dbReference type="PANTHER" id="PTHR18968:SF166">
    <property type="entry name" value="2-HYDROXYACYL-COA LYASE 2"/>
    <property type="match status" value="1"/>
</dbReference>
<dbReference type="Pfam" id="PF02775">
    <property type="entry name" value="TPP_enzyme_C"/>
    <property type="match status" value="1"/>
</dbReference>
<organism evidence="8 9">
    <name type="scientific">Trujillonella endophytica</name>
    <dbReference type="NCBI Taxonomy" id="673521"/>
    <lineage>
        <taxon>Bacteria</taxon>
        <taxon>Bacillati</taxon>
        <taxon>Actinomycetota</taxon>
        <taxon>Actinomycetes</taxon>
        <taxon>Geodermatophilales</taxon>
        <taxon>Geodermatophilaceae</taxon>
        <taxon>Trujillonella</taxon>
    </lineage>
</organism>
<dbReference type="InterPro" id="IPR029061">
    <property type="entry name" value="THDP-binding"/>
</dbReference>
<dbReference type="GO" id="GO:0009097">
    <property type="term" value="P:isoleucine biosynthetic process"/>
    <property type="evidence" value="ECO:0007669"/>
    <property type="project" value="TreeGrafter"/>
</dbReference>
<dbReference type="Pfam" id="PF00205">
    <property type="entry name" value="TPP_enzyme_M"/>
    <property type="match status" value="1"/>
</dbReference>
<evidence type="ECO:0000313" key="9">
    <source>
        <dbReference type="Proteomes" id="UP000198960"/>
    </source>
</evidence>
<proteinExistence type="inferred from homology"/>
<comment type="similarity">
    <text evidence="2 4">Belongs to the TPP enzyme family.</text>
</comment>
<dbReference type="OrthoDB" id="4494979at2"/>
<dbReference type="InterPro" id="IPR029035">
    <property type="entry name" value="DHS-like_NAD/FAD-binding_dom"/>
</dbReference>
<dbReference type="RefSeq" id="WP_091939768.1">
    <property type="nucleotide sequence ID" value="NZ_FOEE01000001.1"/>
</dbReference>
<dbReference type="GO" id="GO:0000287">
    <property type="term" value="F:magnesium ion binding"/>
    <property type="evidence" value="ECO:0007669"/>
    <property type="project" value="InterPro"/>
</dbReference>
<dbReference type="GO" id="GO:0050660">
    <property type="term" value="F:flavin adenine dinucleotide binding"/>
    <property type="evidence" value="ECO:0007669"/>
    <property type="project" value="TreeGrafter"/>
</dbReference>
<dbReference type="EMBL" id="FOEE01000001">
    <property type="protein sequence ID" value="SEO48848.1"/>
    <property type="molecule type" value="Genomic_DNA"/>
</dbReference>
<dbReference type="SUPFAM" id="SSF52518">
    <property type="entry name" value="Thiamin diphosphate-binding fold (THDP-binding)"/>
    <property type="match status" value="2"/>
</dbReference>
<comment type="cofactor">
    <cofactor evidence="1">
        <name>thiamine diphosphate</name>
        <dbReference type="ChEBI" id="CHEBI:58937"/>
    </cofactor>
</comment>